<sequence>MSFSGSLPGTDLAPRILKGPVPEMKPTTRGTLAAVVTGVAATVAAVGAAAGPAAAAGAVPVPVPLGGVGKSLDMEVPSVGMELPLLTPGAPDGPRYVEGRLLPDRALPQLPVRGGLPGLGLRAPLPHVLGADFDHVGVDAPAGDLRTLAPGLSVEAPLTAPDPRNFGLPGLQSPRAGLLAPVVQTVAGGDLGAGPGL</sequence>
<dbReference type="AlphaFoldDB" id="A0A917UJB9"/>
<protein>
    <submittedName>
        <fullName evidence="2">Uncharacterized protein</fullName>
    </submittedName>
</protein>
<comment type="caution">
    <text evidence="2">The sequence shown here is derived from an EMBL/GenBank/DDBJ whole genome shotgun (WGS) entry which is preliminary data.</text>
</comment>
<feature type="region of interest" description="Disordered" evidence="1">
    <location>
        <begin position="1"/>
        <end position="24"/>
    </location>
</feature>
<dbReference type="EMBL" id="BMML01000002">
    <property type="protein sequence ID" value="GGM92406.1"/>
    <property type="molecule type" value="Genomic_DNA"/>
</dbReference>
<evidence type="ECO:0000256" key="1">
    <source>
        <dbReference type="SAM" id="MobiDB-lite"/>
    </source>
</evidence>
<proteinExistence type="predicted"/>
<evidence type="ECO:0000313" key="2">
    <source>
        <dbReference type="EMBL" id="GGM92406.1"/>
    </source>
</evidence>
<keyword evidence="3" id="KW-1185">Reference proteome</keyword>
<reference evidence="2" key="2">
    <citation type="submission" date="2020-09" db="EMBL/GenBank/DDBJ databases">
        <authorList>
            <person name="Sun Q."/>
            <person name="Zhou Y."/>
        </authorList>
    </citation>
    <scope>NUCLEOTIDE SEQUENCE</scope>
    <source>
        <strain evidence="2">CGMCC 4.7110</strain>
    </source>
</reference>
<dbReference type="Proteomes" id="UP000653411">
    <property type="component" value="Unassembled WGS sequence"/>
</dbReference>
<accession>A0A917UJB9</accession>
<evidence type="ECO:0000313" key="3">
    <source>
        <dbReference type="Proteomes" id="UP000653411"/>
    </source>
</evidence>
<gene>
    <name evidence="2" type="ORF">GCM10011578_010480</name>
</gene>
<name>A0A917UJB9_9ACTN</name>
<reference evidence="2" key="1">
    <citation type="journal article" date="2014" name="Int. J. Syst. Evol. Microbiol.">
        <title>Complete genome sequence of Corynebacterium casei LMG S-19264T (=DSM 44701T), isolated from a smear-ripened cheese.</title>
        <authorList>
            <consortium name="US DOE Joint Genome Institute (JGI-PGF)"/>
            <person name="Walter F."/>
            <person name="Albersmeier A."/>
            <person name="Kalinowski J."/>
            <person name="Ruckert C."/>
        </authorList>
    </citation>
    <scope>NUCLEOTIDE SEQUENCE</scope>
    <source>
        <strain evidence="2">CGMCC 4.7110</strain>
    </source>
</reference>
<organism evidence="2 3">
    <name type="scientific">Streptomyces fuscichromogenes</name>
    <dbReference type="NCBI Taxonomy" id="1324013"/>
    <lineage>
        <taxon>Bacteria</taxon>
        <taxon>Bacillati</taxon>
        <taxon>Actinomycetota</taxon>
        <taxon>Actinomycetes</taxon>
        <taxon>Kitasatosporales</taxon>
        <taxon>Streptomycetaceae</taxon>
        <taxon>Streptomyces</taxon>
    </lineage>
</organism>